<dbReference type="OrthoDB" id="9803968at2"/>
<dbReference type="PANTHER" id="PTHR43201">
    <property type="entry name" value="ACYL-COA SYNTHETASE"/>
    <property type="match status" value="1"/>
</dbReference>
<sequence length="551" mass="62299">MPDLMNKTIGQLLEEVAGKYPNNDAVVFPGRNLRYSYEAFDRHCRQVAKGLMKLGIEKGDHLAVWTSNQPEWLSAQFATGKMGAVLVTVNTNFQTSELEYLLSHSDATTLILMESYKGTSYVDMLYTIVPELKTSEPGKLRSESLPYLRNVIILGEKRFPGMFLWSDILKLGLEEDDQKLDKRQSELHPDDVINMQYTSGTTGYPKGVMLSHYNLINNANSISACMKLTEKDRLCIPVPFFHTFGCVLGTLTSVTAGTTMVVIEEFHAKQVLEAVEAEKCTALHGVPTMFIAELNHPDFEKYDLSSLRTGIMAGSTCPIEVMRAVTDKMGAKEITIAYGQTESSPVITQTRTNDPLDIRVATVGRALPNVEVKIVEPGTNREVPRNVEGELCTRGYHVMKGYYKNEKETAEAIDAEGWLHTGDLAVMDENGYCRIVGRLKDMIIRGGENIYPREIEEYFYQHPKVLDVQVVGIPDEFFGEEVMAWVKLKENQTASEEEMREYFKNRISRQKIPRYIQFCEEFPMTASGKIQKYKLRQKGIELMKGPNVKSR</sequence>
<accession>A0A451GCA6</accession>
<dbReference type="FunFam" id="3.40.50.12780:FF:000003">
    <property type="entry name" value="Long-chain-fatty-acid--CoA ligase FadD"/>
    <property type="match status" value="1"/>
</dbReference>
<protein>
    <submittedName>
        <fullName evidence="5">AMP-binding protein</fullName>
    </submittedName>
</protein>
<dbReference type="Proteomes" id="UP000273811">
    <property type="component" value="Unassembled WGS sequence"/>
</dbReference>
<evidence type="ECO:0000259" key="3">
    <source>
        <dbReference type="Pfam" id="PF00501"/>
    </source>
</evidence>
<comment type="similarity">
    <text evidence="1">Belongs to the ATP-dependent AMP-binding enzyme family.</text>
</comment>
<dbReference type="SUPFAM" id="SSF56801">
    <property type="entry name" value="Acetyl-CoA synthetase-like"/>
    <property type="match status" value="1"/>
</dbReference>
<dbReference type="PROSITE" id="PS00455">
    <property type="entry name" value="AMP_BINDING"/>
    <property type="match status" value="1"/>
</dbReference>
<dbReference type="Pfam" id="PF00501">
    <property type="entry name" value="AMP-binding"/>
    <property type="match status" value="1"/>
</dbReference>
<dbReference type="Pfam" id="PF13193">
    <property type="entry name" value="AMP-binding_C"/>
    <property type="match status" value="1"/>
</dbReference>
<dbReference type="Gene3D" id="3.30.300.30">
    <property type="match status" value="1"/>
</dbReference>
<dbReference type="EMBL" id="QYTU02000008">
    <property type="protein sequence ID" value="RWR12871.1"/>
    <property type="molecule type" value="Genomic_DNA"/>
</dbReference>
<gene>
    <name evidence="5" type="ORF">D4N35_005685</name>
</gene>
<dbReference type="Gene3D" id="3.40.50.980">
    <property type="match status" value="2"/>
</dbReference>
<dbReference type="CDD" id="cd05917">
    <property type="entry name" value="FACL_like_2"/>
    <property type="match status" value="1"/>
</dbReference>
<dbReference type="PANTHER" id="PTHR43201:SF5">
    <property type="entry name" value="MEDIUM-CHAIN ACYL-COA LIGASE ACSF2, MITOCHONDRIAL"/>
    <property type="match status" value="1"/>
</dbReference>
<dbReference type="InterPro" id="IPR025110">
    <property type="entry name" value="AMP-bd_C"/>
</dbReference>
<name>A0A451GCA6_9BACI</name>
<keyword evidence="6" id="KW-1185">Reference proteome</keyword>
<evidence type="ECO:0000256" key="1">
    <source>
        <dbReference type="ARBA" id="ARBA00006432"/>
    </source>
</evidence>
<evidence type="ECO:0000313" key="5">
    <source>
        <dbReference type="EMBL" id="RWR12871.1"/>
    </source>
</evidence>
<dbReference type="GO" id="GO:0006631">
    <property type="term" value="P:fatty acid metabolic process"/>
    <property type="evidence" value="ECO:0007669"/>
    <property type="project" value="TreeGrafter"/>
</dbReference>
<evidence type="ECO:0000259" key="4">
    <source>
        <dbReference type="Pfam" id="PF13193"/>
    </source>
</evidence>
<dbReference type="GO" id="GO:0031956">
    <property type="term" value="F:medium-chain fatty acid-CoA ligase activity"/>
    <property type="evidence" value="ECO:0007669"/>
    <property type="project" value="TreeGrafter"/>
</dbReference>
<dbReference type="AlphaFoldDB" id="A0A451GCA6"/>
<evidence type="ECO:0000313" key="6">
    <source>
        <dbReference type="Proteomes" id="UP000273811"/>
    </source>
</evidence>
<keyword evidence="2" id="KW-0436">Ligase</keyword>
<proteinExistence type="inferred from homology"/>
<dbReference type="InterPro" id="IPR000873">
    <property type="entry name" value="AMP-dep_synth/lig_dom"/>
</dbReference>
<evidence type="ECO:0000256" key="2">
    <source>
        <dbReference type="ARBA" id="ARBA00022598"/>
    </source>
</evidence>
<comment type="caution">
    <text evidence="5">The sequence shown here is derived from an EMBL/GenBank/DDBJ whole genome shotgun (WGS) entry which is preliminary data.</text>
</comment>
<dbReference type="Gene3D" id="2.30.38.10">
    <property type="entry name" value="Luciferase, Domain 3"/>
    <property type="match status" value="1"/>
</dbReference>
<dbReference type="InterPro" id="IPR045851">
    <property type="entry name" value="AMP-bd_C_sf"/>
</dbReference>
<organism evidence="5 6">
    <name type="scientific">Siminovitchia fortis</name>
    <dbReference type="NCBI Taxonomy" id="254758"/>
    <lineage>
        <taxon>Bacteria</taxon>
        <taxon>Bacillati</taxon>
        <taxon>Bacillota</taxon>
        <taxon>Bacilli</taxon>
        <taxon>Bacillales</taxon>
        <taxon>Bacillaceae</taxon>
        <taxon>Siminovitchia</taxon>
    </lineage>
</organism>
<feature type="domain" description="AMP-binding enzyme C-terminal" evidence="4">
    <location>
        <begin position="454"/>
        <end position="529"/>
    </location>
</feature>
<dbReference type="FunFam" id="3.30.300.30:FF:000008">
    <property type="entry name" value="2,3-dihydroxybenzoate-AMP ligase"/>
    <property type="match status" value="1"/>
</dbReference>
<feature type="domain" description="AMP-dependent synthetase/ligase" evidence="3">
    <location>
        <begin position="13"/>
        <end position="403"/>
    </location>
</feature>
<dbReference type="RefSeq" id="WP_120071302.1">
    <property type="nucleotide sequence ID" value="NZ_CP126113.1"/>
</dbReference>
<dbReference type="InterPro" id="IPR020845">
    <property type="entry name" value="AMP-binding_CS"/>
</dbReference>
<reference evidence="5" key="1">
    <citation type="submission" date="2018-12" db="EMBL/GenBank/DDBJ databases">
        <authorList>
            <person name="Sun L."/>
            <person name="Chen Z."/>
        </authorList>
    </citation>
    <scope>NUCLEOTIDE SEQUENCE [LARGE SCALE GENOMIC DNA]</scope>
    <source>
        <strain evidence="5">DSM 16012</strain>
    </source>
</reference>